<gene>
    <name evidence="2" type="ORF">NDU88_001297</name>
</gene>
<feature type="compositionally biased region" description="Gly residues" evidence="1">
    <location>
        <begin position="7"/>
        <end position="21"/>
    </location>
</feature>
<protein>
    <submittedName>
        <fullName evidence="2">Uncharacterized protein</fullName>
    </submittedName>
</protein>
<proteinExistence type="predicted"/>
<evidence type="ECO:0000313" key="2">
    <source>
        <dbReference type="EMBL" id="KAJ1191984.1"/>
    </source>
</evidence>
<reference evidence="2" key="1">
    <citation type="journal article" date="2022" name="bioRxiv">
        <title>Sequencing and chromosome-scale assembly of the giantPleurodeles waltlgenome.</title>
        <authorList>
            <person name="Brown T."/>
            <person name="Elewa A."/>
            <person name="Iarovenko S."/>
            <person name="Subramanian E."/>
            <person name="Araus A.J."/>
            <person name="Petzold A."/>
            <person name="Susuki M."/>
            <person name="Suzuki K.-i.T."/>
            <person name="Hayashi T."/>
            <person name="Toyoda A."/>
            <person name="Oliveira C."/>
            <person name="Osipova E."/>
            <person name="Leigh N.D."/>
            <person name="Simon A."/>
            <person name="Yun M.H."/>
        </authorList>
    </citation>
    <scope>NUCLEOTIDE SEQUENCE</scope>
    <source>
        <strain evidence="2">20211129_DDA</strain>
        <tissue evidence="2">Liver</tissue>
    </source>
</reference>
<dbReference type="AlphaFoldDB" id="A0AAV7UUA3"/>
<sequence length="175" mass="18851">MAAGARVGRGGGPKLYRGSGGRLCPARLPRGTGRTRPCGVRPRCGCQAGPAGLLGSQLRPRKESSGAPEGRGSSQLPPKTEVGRSPSVERPRLSPCRSGRRPLRRGLPPGRIFKNEAPWPRWSGEKKPFPARAALCNGIRLGEWLGGAWVSARGRREVPLACVDRLHPLLRDWMA</sequence>
<keyword evidence="3" id="KW-1185">Reference proteome</keyword>
<dbReference type="Proteomes" id="UP001066276">
    <property type="component" value="Chromosome 2_2"/>
</dbReference>
<comment type="caution">
    <text evidence="2">The sequence shown here is derived from an EMBL/GenBank/DDBJ whole genome shotgun (WGS) entry which is preliminary data.</text>
</comment>
<feature type="region of interest" description="Disordered" evidence="1">
    <location>
        <begin position="1"/>
        <end position="119"/>
    </location>
</feature>
<organism evidence="2 3">
    <name type="scientific">Pleurodeles waltl</name>
    <name type="common">Iberian ribbed newt</name>
    <dbReference type="NCBI Taxonomy" id="8319"/>
    <lineage>
        <taxon>Eukaryota</taxon>
        <taxon>Metazoa</taxon>
        <taxon>Chordata</taxon>
        <taxon>Craniata</taxon>
        <taxon>Vertebrata</taxon>
        <taxon>Euteleostomi</taxon>
        <taxon>Amphibia</taxon>
        <taxon>Batrachia</taxon>
        <taxon>Caudata</taxon>
        <taxon>Salamandroidea</taxon>
        <taxon>Salamandridae</taxon>
        <taxon>Pleurodelinae</taxon>
        <taxon>Pleurodeles</taxon>
    </lineage>
</organism>
<evidence type="ECO:0000313" key="3">
    <source>
        <dbReference type="Proteomes" id="UP001066276"/>
    </source>
</evidence>
<evidence type="ECO:0000256" key="1">
    <source>
        <dbReference type="SAM" id="MobiDB-lite"/>
    </source>
</evidence>
<name>A0AAV7UUA3_PLEWA</name>
<dbReference type="EMBL" id="JANPWB010000004">
    <property type="protein sequence ID" value="KAJ1191984.1"/>
    <property type="molecule type" value="Genomic_DNA"/>
</dbReference>
<accession>A0AAV7UUA3</accession>